<protein>
    <submittedName>
        <fullName evidence="14">CD320 antigen</fullName>
    </submittedName>
</protein>
<evidence type="ECO:0000256" key="9">
    <source>
        <dbReference type="ARBA" id="ARBA00023180"/>
    </source>
</evidence>
<organism evidence="13 14">
    <name type="scientific">Carlito syrichta</name>
    <name type="common">Philippine tarsier</name>
    <name type="synonym">Tarsius syrichta</name>
    <dbReference type="NCBI Taxonomy" id="1868482"/>
    <lineage>
        <taxon>Eukaryota</taxon>
        <taxon>Metazoa</taxon>
        <taxon>Chordata</taxon>
        <taxon>Craniata</taxon>
        <taxon>Vertebrata</taxon>
        <taxon>Euteleostomi</taxon>
        <taxon>Mammalia</taxon>
        <taxon>Eutheria</taxon>
        <taxon>Euarchontoglires</taxon>
        <taxon>Primates</taxon>
        <taxon>Haplorrhini</taxon>
        <taxon>Tarsiiformes</taxon>
        <taxon>Tarsiidae</taxon>
        <taxon>Carlito</taxon>
    </lineage>
</organism>
<dbReference type="OrthoDB" id="9990982at2759"/>
<keyword evidence="13" id="KW-1185">Reference proteome</keyword>
<feature type="disulfide bond" evidence="10">
    <location>
        <begin position="90"/>
        <end position="105"/>
    </location>
</feature>
<evidence type="ECO:0000313" key="14">
    <source>
        <dbReference type="RefSeq" id="XP_008062137.1"/>
    </source>
</evidence>
<dbReference type="KEGG" id="csyr:103266343"/>
<keyword evidence="3 12" id="KW-0812">Transmembrane</keyword>
<keyword evidence="4" id="KW-0732">Signal</keyword>
<dbReference type="SUPFAM" id="SSF57424">
    <property type="entry name" value="LDL receptor-like module"/>
    <property type="match status" value="2"/>
</dbReference>
<keyword evidence="9" id="KW-0325">Glycoprotein</keyword>
<evidence type="ECO:0000256" key="11">
    <source>
        <dbReference type="SAM" id="MobiDB-lite"/>
    </source>
</evidence>
<evidence type="ECO:0000256" key="6">
    <source>
        <dbReference type="ARBA" id="ARBA00022989"/>
    </source>
</evidence>
<evidence type="ECO:0000256" key="8">
    <source>
        <dbReference type="ARBA" id="ARBA00023157"/>
    </source>
</evidence>
<evidence type="ECO:0000256" key="10">
    <source>
        <dbReference type="PROSITE-ProRule" id="PRU00124"/>
    </source>
</evidence>
<dbReference type="PANTHER" id="PTHR24270:SF52">
    <property type="entry name" value="CD320 ANTIGEN"/>
    <property type="match status" value="1"/>
</dbReference>
<gene>
    <name evidence="14" type="primary">CD320</name>
</gene>
<dbReference type="InterPro" id="IPR050685">
    <property type="entry name" value="LDLR"/>
</dbReference>
<keyword evidence="8 10" id="KW-1015">Disulfide bond</keyword>
<accession>A0A1U7UA46</accession>
<feature type="transmembrane region" description="Helical" evidence="12">
    <location>
        <begin position="224"/>
        <end position="246"/>
    </location>
</feature>
<evidence type="ECO:0000256" key="4">
    <source>
        <dbReference type="ARBA" id="ARBA00022729"/>
    </source>
</evidence>
<comment type="caution">
    <text evidence="10">Lacks conserved residue(s) required for the propagation of feature annotation.</text>
</comment>
<dbReference type="GO" id="GO:0016192">
    <property type="term" value="P:vesicle-mediated transport"/>
    <property type="evidence" value="ECO:0007669"/>
    <property type="project" value="UniProtKB-ARBA"/>
</dbReference>
<evidence type="ECO:0000256" key="12">
    <source>
        <dbReference type="SAM" id="Phobius"/>
    </source>
</evidence>
<dbReference type="PROSITE" id="PS50068">
    <property type="entry name" value="LDLRA_2"/>
    <property type="match status" value="2"/>
</dbReference>
<dbReference type="CTD" id="51293"/>
<dbReference type="InterPro" id="IPR023415">
    <property type="entry name" value="LDLR_class-A_CS"/>
</dbReference>
<dbReference type="PANTHER" id="PTHR24270">
    <property type="entry name" value="LOW-DENSITY LIPOPROTEIN RECEPTOR-RELATED"/>
    <property type="match status" value="1"/>
</dbReference>
<proteinExistence type="predicted"/>
<dbReference type="Pfam" id="PF00057">
    <property type="entry name" value="Ldl_recept_a"/>
    <property type="match status" value="2"/>
</dbReference>
<dbReference type="GO" id="GO:0005886">
    <property type="term" value="C:plasma membrane"/>
    <property type="evidence" value="ECO:0007669"/>
    <property type="project" value="TreeGrafter"/>
</dbReference>
<reference evidence="14" key="1">
    <citation type="submission" date="2025-08" db="UniProtKB">
        <authorList>
            <consortium name="RefSeq"/>
        </authorList>
    </citation>
    <scope>IDENTIFICATION</scope>
</reference>
<dbReference type="GO" id="GO:0012505">
    <property type="term" value="C:endomembrane system"/>
    <property type="evidence" value="ECO:0007669"/>
    <property type="project" value="UniProtKB-SubCell"/>
</dbReference>
<keyword evidence="5" id="KW-0677">Repeat</keyword>
<sequence length="278" mass="28948">MYVEVHFVTEESGSGPPKAVSPRIRTFTVRIAAGAAGFGGVDPAPVCACADAGIRARPGRRVAGSGPGSCPPTSFQCRTSGFCVPLLWRCDSDRDCRDGSDEEECRIEPCAQNGQCPPPPGLACSCDGDCPGGTDQSPRNCSRPPCPDGELRCVLSNDCVPHTWRCDGHPDCPDSSDELGCETNETLQEGNTTTIGTSVAPESVTSPRNASNTSVADQSGIPSAYGVIAAAALLSTSLVAITLFGMSQLRAQGHLPRLGLLVALKESLLLSERKTSLV</sequence>
<dbReference type="RefSeq" id="XP_008062137.1">
    <property type="nucleotide sequence ID" value="XM_008063946.2"/>
</dbReference>
<dbReference type="GeneID" id="103266343"/>
<feature type="region of interest" description="Disordered" evidence="11">
    <location>
        <begin position="187"/>
        <end position="216"/>
    </location>
</feature>
<keyword evidence="6 12" id="KW-1133">Transmembrane helix</keyword>
<dbReference type="InterPro" id="IPR036055">
    <property type="entry name" value="LDL_receptor-like_sf"/>
</dbReference>
<feature type="compositionally biased region" description="Polar residues" evidence="11">
    <location>
        <begin position="187"/>
        <end position="197"/>
    </location>
</feature>
<evidence type="ECO:0000256" key="1">
    <source>
        <dbReference type="ARBA" id="ARBA00004167"/>
    </source>
</evidence>
<evidence type="ECO:0000256" key="7">
    <source>
        <dbReference type="ARBA" id="ARBA00023136"/>
    </source>
</evidence>
<dbReference type="AlphaFoldDB" id="A0A1U7UA46"/>
<dbReference type="FunFam" id="4.10.400.10:FF:000002">
    <property type="entry name" value="Low-density lipoprotein receptor-related protein 1"/>
    <property type="match status" value="1"/>
</dbReference>
<feature type="disulfide bond" evidence="10">
    <location>
        <begin position="166"/>
        <end position="181"/>
    </location>
</feature>
<dbReference type="CDD" id="cd00112">
    <property type="entry name" value="LDLa"/>
    <property type="match status" value="2"/>
</dbReference>
<dbReference type="SMART" id="SM00192">
    <property type="entry name" value="LDLa"/>
    <property type="match status" value="2"/>
</dbReference>
<dbReference type="InterPro" id="IPR002172">
    <property type="entry name" value="LDrepeatLR_classA_rpt"/>
</dbReference>
<evidence type="ECO:0000256" key="2">
    <source>
        <dbReference type="ARBA" id="ARBA00004308"/>
    </source>
</evidence>
<dbReference type="STRING" id="1868482.ENSTSYP00000000506"/>
<comment type="subcellular location">
    <subcellularLocation>
        <location evidence="2">Endomembrane system</location>
    </subcellularLocation>
    <subcellularLocation>
        <location evidence="1">Membrane</location>
        <topology evidence="1">Single-pass membrane protein</topology>
    </subcellularLocation>
</comment>
<dbReference type="PRINTS" id="PR00261">
    <property type="entry name" value="LDLRECEPTOR"/>
</dbReference>
<name>A0A1U7UA46_CARSF</name>
<keyword evidence="7 12" id="KW-0472">Membrane</keyword>
<feature type="compositionally biased region" description="Polar residues" evidence="11">
    <location>
        <begin position="203"/>
        <end position="216"/>
    </location>
</feature>
<dbReference type="Proteomes" id="UP000189704">
    <property type="component" value="Unplaced"/>
</dbReference>
<evidence type="ECO:0000256" key="5">
    <source>
        <dbReference type="ARBA" id="ARBA00022737"/>
    </source>
</evidence>
<dbReference type="Gene3D" id="4.10.400.10">
    <property type="entry name" value="Low-density Lipoprotein Receptor"/>
    <property type="match status" value="2"/>
</dbReference>
<evidence type="ECO:0000256" key="3">
    <source>
        <dbReference type="ARBA" id="ARBA00022692"/>
    </source>
</evidence>
<evidence type="ECO:0000313" key="13">
    <source>
        <dbReference type="Proteomes" id="UP000189704"/>
    </source>
</evidence>
<dbReference type="PROSITE" id="PS01209">
    <property type="entry name" value="LDLRA_1"/>
    <property type="match status" value="2"/>
</dbReference>